<sequence>LFLNLSSFSSVYHFSGSSLMRFALLICLFIFIGAAVSMVDFTNSAVYDVFDFRDVKDTPIVIPKCNSGCLIFAATLGETYVQHPERLDPYALNIIVVDNNAGINISIARLAQQRDESQKKIPLTGKGSISVINENDPDVDFFAGDFVLYVVEKARADQISYEVYDVFYVSGKTISPQSDIVTILGPYGIGIQAEPSAQSNSLTARLVGFDNALDDNKDGCPFAYKAPDSPTFPGLNIQTKPPIISLVVGKKSGLRFQVILNLIANSQLDMGFDGFYASPGWNGCSKATNGGIQIYRTRGNITNDFYTITQYNTDNEFSVTMDVLPHFDAKHQLSIEKIRNDPKPTIIYGSGPAYLQIPNTNYINVFFEGMKGDQGFLLRYSTTLIPKPTTTGPVTVASSTVTSTITTPTTSSGFRASGCVLSVILLSLFL</sequence>
<keyword evidence="1" id="KW-1133">Transmembrane helix</keyword>
<feature type="non-terminal residue" evidence="2">
    <location>
        <position position="1"/>
    </location>
</feature>
<dbReference type="AlphaFoldDB" id="A0AAV5SBU4"/>
<reference evidence="2" key="1">
    <citation type="submission" date="2023-10" db="EMBL/GenBank/DDBJ databases">
        <title>Genome assembly of Pristionchus species.</title>
        <authorList>
            <person name="Yoshida K."/>
            <person name="Sommer R.J."/>
        </authorList>
    </citation>
    <scope>NUCLEOTIDE SEQUENCE</scope>
    <source>
        <strain evidence="2">RS0144</strain>
    </source>
</reference>
<accession>A0AAV5SBU4</accession>
<name>A0AAV5SBU4_9BILA</name>
<organism evidence="2 3">
    <name type="scientific">Pristionchus entomophagus</name>
    <dbReference type="NCBI Taxonomy" id="358040"/>
    <lineage>
        <taxon>Eukaryota</taxon>
        <taxon>Metazoa</taxon>
        <taxon>Ecdysozoa</taxon>
        <taxon>Nematoda</taxon>
        <taxon>Chromadorea</taxon>
        <taxon>Rhabditida</taxon>
        <taxon>Rhabditina</taxon>
        <taxon>Diplogasteromorpha</taxon>
        <taxon>Diplogasteroidea</taxon>
        <taxon>Neodiplogasteridae</taxon>
        <taxon>Pristionchus</taxon>
    </lineage>
</organism>
<keyword evidence="1" id="KW-0472">Membrane</keyword>
<dbReference type="Proteomes" id="UP001432027">
    <property type="component" value="Unassembled WGS sequence"/>
</dbReference>
<evidence type="ECO:0000313" key="3">
    <source>
        <dbReference type="Proteomes" id="UP001432027"/>
    </source>
</evidence>
<evidence type="ECO:0000313" key="2">
    <source>
        <dbReference type="EMBL" id="GMS80786.1"/>
    </source>
</evidence>
<dbReference type="EMBL" id="BTSX01000001">
    <property type="protein sequence ID" value="GMS80786.1"/>
    <property type="molecule type" value="Genomic_DNA"/>
</dbReference>
<feature type="transmembrane region" description="Helical" evidence="1">
    <location>
        <begin position="20"/>
        <end position="39"/>
    </location>
</feature>
<proteinExistence type="predicted"/>
<keyword evidence="1" id="KW-0812">Transmembrane</keyword>
<protein>
    <recommendedName>
        <fullName evidence="4">CUB domain-containing protein</fullName>
    </recommendedName>
</protein>
<gene>
    <name evidence="2" type="ORF">PENTCL1PPCAC_2961</name>
</gene>
<keyword evidence="3" id="KW-1185">Reference proteome</keyword>
<comment type="caution">
    <text evidence="2">The sequence shown here is derived from an EMBL/GenBank/DDBJ whole genome shotgun (WGS) entry which is preliminary data.</text>
</comment>
<evidence type="ECO:0008006" key="4">
    <source>
        <dbReference type="Google" id="ProtNLM"/>
    </source>
</evidence>
<evidence type="ECO:0000256" key="1">
    <source>
        <dbReference type="SAM" id="Phobius"/>
    </source>
</evidence>